<name>A0A2Z7ABN1_9LAMI</name>
<proteinExistence type="predicted"/>
<reference evidence="2" key="2">
    <citation type="submission" date="2016-02" db="EMBL/GenBank/DDBJ databases">
        <authorList>
            <person name="Alioto T."/>
            <person name="Alioto T."/>
        </authorList>
    </citation>
    <scope>NUCLEOTIDE SEQUENCE</scope>
</reference>
<organism evidence="2 4">
    <name type="scientific">Dorcoceras hygrometricum</name>
    <dbReference type="NCBI Taxonomy" id="472368"/>
    <lineage>
        <taxon>Eukaryota</taxon>
        <taxon>Viridiplantae</taxon>
        <taxon>Streptophyta</taxon>
        <taxon>Embryophyta</taxon>
        <taxon>Tracheophyta</taxon>
        <taxon>Spermatophyta</taxon>
        <taxon>Magnoliopsida</taxon>
        <taxon>eudicotyledons</taxon>
        <taxon>Gunneridae</taxon>
        <taxon>Pentapetalae</taxon>
        <taxon>asterids</taxon>
        <taxon>lamiids</taxon>
        <taxon>Lamiales</taxon>
        <taxon>Gesneriaceae</taxon>
        <taxon>Didymocarpoideae</taxon>
        <taxon>Trichosporeae</taxon>
        <taxon>Loxocarpinae</taxon>
        <taxon>Dorcoceras</taxon>
    </lineage>
</organism>
<evidence type="ECO:0000256" key="1">
    <source>
        <dbReference type="SAM" id="MobiDB-lite"/>
    </source>
</evidence>
<gene>
    <name evidence="3" type="ORF">F511_03706</name>
    <name evidence="2" type="ORF">F511_12242</name>
</gene>
<sequence>MNKLPNEEIKGDGQENQRITHQHSAQKLSTKVCTTYCQFSANLSFKFPSFH</sequence>
<evidence type="ECO:0000313" key="4">
    <source>
        <dbReference type="Proteomes" id="UP000250235"/>
    </source>
</evidence>
<evidence type="ECO:0000313" key="2">
    <source>
        <dbReference type="EMBL" id="KZV16352.1"/>
    </source>
</evidence>
<dbReference type="EMBL" id="KV019076">
    <property type="protein sequence ID" value="KZV16352.1"/>
    <property type="molecule type" value="Genomic_DNA"/>
</dbReference>
<protein>
    <submittedName>
        <fullName evidence="2">Uncharacterized protein</fullName>
    </submittedName>
</protein>
<evidence type="ECO:0000313" key="3">
    <source>
        <dbReference type="EMBL" id="KZV32423.1"/>
    </source>
</evidence>
<dbReference type="AlphaFoldDB" id="A0A2Z7ABN1"/>
<feature type="compositionally biased region" description="Polar residues" evidence="1">
    <location>
        <begin position="16"/>
        <end position="28"/>
    </location>
</feature>
<accession>A0A2Z7ABN1</accession>
<feature type="compositionally biased region" description="Basic and acidic residues" evidence="1">
    <location>
        <begin position="1"/>
        <end position="15"/>
    </location>
</feature>
<reference evidence="2 4" key="1">
    <citation type="journal article" date="2015" name="Proc. Natl. Acad. Sci. U.S.A.">
        <title>The resurrection genome of Boea hygrometrica: A blueprint for survival of dehydration.</title>
        <authorList>
            <person name="Xiao L."/>
            <person name="Yang G."/>
            <person name="Zhang L."/>
            <person name="Yang X."/>
            <person name="Zhao S."/>
            <person name="Ji Z."/>
            <person name="Zhou Q."/>
            <person name="Hu M."/>
            <person name="Wang Y."/>
            <person name="Chen M."/>
            <person name="Xu Y."/>
            <person name="Jin H."/>
            <person name="Xiao X."/>
            <person name="Hu G."/>
            <person name="Bao F."/>
            <person name="Hu Y."/>
            <person name="Wan P."/>
            <person name="Li L."/>
            <person name="Deng X."/>
            <person name="Kuang T."/>
            <person name="Xiang C."/>
            <person name="Zhu J.K."/>
            <person name="Oliver M.J."/>
            <person name="He Y."/>
        </authorList>
    </citation>
    <scope>NUCLEOTIDE SEQUENCE [LARGE SCALE GENOMIC DNA]</scope>
    <source>
        <strain evidence="4">cv. XS01</strain>
    </source>
</reference>
<keyword evidence="4" id="KW-1185">Reference proteome</keyword>
<dbReference type="Proteomes" id="UP000250235">
    <property type="component" value="Unassembled WGS sequence"/>
</dbReference>
<feature type="region of interest" description="Disordered" evidence="1">
    <location>
        <begin position="1"/>
        <end position="28"/>
    </location>
</feature>
<dbReference type="EMBL" id="KV006883">
    <property type="protein sequence ID" value="KZV32423.1"/>
    <property type="molecule type" value="Genomic_DNA"/>
</dbReference>